<evidence type="ECO:0000313" key="1">
    <source>
        <dbReference type="EMBL" id="CAB4610933.1"/>
    </source>
</evidence>
<proteinExistence type="predicted"/>
<accession>A0A6J6HEI1</accession>
<protein>
    <submittedName>
        <fullName evidence="1">Unannotated protein</fullName>
    </submittedName>
</protein>
<name>A0A6J6HEI1_9ZZZZ</name>
<gene>
    <name evidence="1" type="ORF">UFOPK1854_00576</name>
</gene>
<organism evidence="1">
    <name type="scientific">freshwater metagenome</name>
    <dbReference type="NCBI Taxonomy" id="449393"/>
    <lineage>
        <taxon>unclassified sequences</taxon>
        <taxon>metagenomes</taxon>
        <taxon>ecological metagenomes</taxon>
    </lineage>
</organism>
<dbReference type="EMBL" id="CAEZUT010000049">
    <property type="protein sequence ID" value="CAB4610933.1"/>
    <property type="molecule type" value="Genomic_DNA"/>
</dbReference>
<reference evidence="1" key="1">
    <citation type="submission" date="2020-05" db="EMBL/GenBank/DDBJ databases">
        <authorList>
            <person name="Chiriac C."/>
            <person name="Salcher M."/>
            <person name="Ghai R."/>
            <person name="Kavagutti S V."/>
        </authorList>
    </citation>
    <scope>NUCLEOTIDE SEQUENCE</scope>
</reference>
<dbReference type="AlphaFoldDB" id="A0A6J6HEI1"/>
<sequence length="133" mass="14208">MIGNSPPIFLRTVSITAVAVSGWHENTWPRFSTFGQEIFTSTALMPLTARNLLAKTPYSSTVSPAMETITLALLATSQGISFSRKTSMPGPCNPIELSMPLGVSAIRGVGRPNLGLLIIDFVTTAPISDRSKN</sequence>